<feature type="domain" description="DUF5977" evidence="1">
    <location>
        <begin position="1653"/>
        <end position="1717"/>
    </location>
</feature>
<gene>
    <name evidence="2" type="ORF">SAMN05216297_104236</name>
</gene>
<sequence>MIKTFLTLTKSIMHHKIKIKISLIFLLLTTVIYSQEDTKPQLPNINPPSPESFMFAQYGKNGINEYSGKLSASIPLYEYTAGMLKMPITLNYSGAGVKVEDISTWAGMNWNLSVGGVITREIRDGLDEVNYNRNFIDENNLKNNANDLCQPNSQFYWSMARNDAAYNTEVDIFNFNFMGYSGSFYLDVNFNPVYIENENELKIEITGGNSAANLVNNKAFTITTPDGIKYYFGGNETESTMVVSGAHSINSDGVTSFFLYKVVHPVNGTIILEYDNMVPKAQHLSKSYDMNTHYYSNNFGTTLLYVTPFVERKFTTKILSPKRLKKIKSLDNDFEVSFVRTDYNNYNFTSVLNSIIVTRTNFPNRLVKKINFKHEAKTAPDKETDFLKASRFFLMELEINKELDPVGDKYEKYVFEYDDPFGLPDRMSNARDAVGYFNGKNLNTSLIPLPSSLYTFNQPENFADLTPSFGHAKKGSLTKIIYPTKGYSKFEYEPIQARKESDITYGLQISSYIQNIFEYPYEMTLPGYNNLSEGYIDFPTITTNQTIQFKLNLKVSEHSNTSTMAGKGVEFIVTDVTTGQVTNFTKVYPLIGYPDFYEYTFAVGHNYTFKLRFKDNYTTPSDYQAIQCTVDFTVAGNNTLVEGAGVRLKRDINYNESGAQTDSKRYYYGTINGGYNDVSTFPDFEYYPSVSLVKGGAEPVGNGGTSFTVSASFSSEIATRTGKRKESPEKFPVVSISYGGDNFENGGIEKTFLNVEDGFSFTKKIININDGCFRALGGIYCGAPPESGIPQSANIIRKNFKTNEKTNHLVFNGKLVSERTYVNKNSSLFKIKEQITNYNLNEKLDKKVTNFVGRVMVDDMAERNSCSPDMTPPFYSSLAACYFGYYYTNVYNFNLKNITTVDYIDPVPLSSYVKVYDNYSSLLISPDLLSEGLSEETRVDQSAVESSFKKIITTQDYEYNTLRGLPNKVTASTSEGTNKIIRNLYANQYSSLTGLTNSQSAAYQKMISQNIIASPIQVKQYEGSAGLLSTQLTTFQDTNGHVVQELIKTAKGDQVLEDRIVFEEYDAKGKPTLVSYKDGSKIKYLYNANNQVIAKFENFTGSLDPNTTAITSDPCTFINSYTESLVTVYNYDPFTNMLVKITSPNCRNSYYEYDAFNRLKFIKDHDLNVVKSFCYNYKGQVIDCSNQSSTTAKLTYSNTLKSGSFTRNNCGAGGTSTAVIYTVEAGKYISYDSQAEADNMAQADVNANGQAYANESNIAECIYGNTAKSVSFTRNNCAAGGTPETIVYTVPAGTYTSTESQVVADALADQDINVNGQNYVNSNAKCTFSSASRSGLFTRNNCEAGGTGGEKTYTVPAGQYTSTESQAAADALADQDVNNNGQAYANANGSCTFYSKAQSGWFTKNNCSSGGYGSNVYYTQNASIVSSQISQADADALGYSKFISDGQAYVNANGYCTYYSSAQSASFTKNDCSAGGIGSSVLYSQGYGAVASNISQADADAQGFSKFNSDGQAYANANGYCTYYSSARNASFTKNNCAAGGTGSSVSYSQAYGVVTSTISQADAETLGLNKFNADGQTYANTNGYCTYYSVAQSGSFVKNNCPPGGSGSSVSYSQNTGVSVSNISQSDADALGIAKFNSDGQAYANANGSCTFYSAAQSGWFTKNNCSAGGSGSSLYYTQNAGIVSSQVSQADADALGYSKFISDGQAYTNANGYCTYYSSARNASFTKNNCAAGGTGSAVSYSQAYGAVTSTISQADAETLGLNKFNADGQAYANANGYCTYYSAAQSGSFVKNNCPPGGSGSSVSYSQNAGVSVSNISQSDADALGIAKFNSDGQAYANANGACTFYSATQSGSFVKNNCTYGGTGKSLVYTQNAGTVTSQVSQADADAQGLSKFNIDGQAYVNANGYCTYESNIQSASFTKNDCPPGGSGSVTSYTKNEGAYISTVSQSDADAIALANLNIDGQVYANANGYCTFSSAAISGTFTKNNCGPGGVGYTLVFVLPAGAVTSTQSQAHADSLALTKFNTDGQAYVNENSICTYSSVAMSGNFTKNNCGSGFTGSVVNYSQPAGASISYNSQAEADNLGMAKLNADGQAYANANGTCQGVTFDYTYGVTSPEDVSVTVTSSSPNHNGATFNLRIRYYNFSFVLKTLDRTIVLPAGQTSLTAGYRTVSMEELLDVQLLSLIKN</sequence>
<dbReference type="RefSeq" id="WP_143102060.1">
    <property type="nucleotide sequence ID" value="NZ_FOMH01000004.1"/>
</dbReference>
<organism evidence="2 3">
    <name type="scientific">Flavobacterium phragmitis</name>
    <dbReference type="NCBI Taxonomy" id="739143"/>
    <lineage>
        <taxon>Bacteria</taxon>
        <taxon>Pseudomonadati</taxon>
        <taxon>Bacteroidota</taxon>
        <taxon>Flavobacteriia</taxon>
        <taxon>Flavobacteriales</taxon>
        <taxon>Flavobacteriaceae</taxon>
        <taxon>Flavobacterium</taxon>
    </lineage>
</organism>
<accession>A0A1I1PLM5</accession>
<feature type="domain" description="DUF5977" evidence="1">
    <location>
        <begin position="1458"/>
        <end position="1522"/>
    </location>
</feature>
<dbReference type="Proteomes" id="UP000199672">
    <property type="component" value="Unassembled WGS sequence"/>
</dbReference>
<feature type="domain" description="DUF5977" evidence="1">
    <location>
        <begin position="1783"/>
        <end position="1847"/>
    </location>
</feature>
<dbReference type="STRING" id="739143.SAMN05216297_104236"/>
<keyword evidence="3" id="KW-1185">Reference proteome</keyword>
<dbReference type="Pfam" id="PF19404">
    <property type="entry name" value="DUF5977"/>
    <property type="match status" value="14"/>
</dbReference>
<evidence type="ECO:0000313" key="2">
    <source>
        <dbReference type="EMBL" id="SFD10612.1"/>
    </source>
</evidence>
<feature type="domain" description="DUF5977" evidence="1">
    <location>
        <begin position="1913"/>
        <end position="1977"/>
    </location>
</feature>
<feature type="domain" description="DUF5977" evidence="1">
    <location>
        <begin position="2043"/>
        <end position="2106"/>
    </location>
</feature>
<feature type="domain" description="DUF5977" evidence="1">
    <location>
        <begin position="1328"/>
        <end position="1392"/>
    </location>
</feature>
<evidence type="ECO:0000313" key="3">
    <source>
        <dbReference type="Proteomes" id="UP000199672"/>
    </source>
</evidence>
<dbReference type="OrthoDB" id="9814627at2"/>
<reference evidence="3" key="1">
    <citation type="submission" date="2016-10" db="EMBL/GenBank/DDBJ databases">
        <authorList>
            <person name="Varghese N."/>
            <person name="Submissions S."/>
        </authorList>
    </citation>
    <scope>NUCLEOTIDE SEQUENCE [LARGE SCALE GENOMIC DNA]</scope>
    <source>
        <strain evidence="3">CGMCC 1.10370</strain>
    </source>
</reference>
<feature type="domain" description="DUF5977" evidence="1">
    <location>
        <begin position="1588"/>
        <end position="1652"/>
    </location>
</feature>
<feature type="domain" description="DUF5977" evidence="1">
    <location>
        <begin position="1523"/>
        <end position="1587"/>
    </location>
</feature>
<feature type="domain" description="DUF5977" evidence="1">
    <location>
        <begin position="1718"/>
        <end position="1782"/>
    </location>
</feature>
<proteinExistence type="predicted"/>
<feature type="domain" description="DUF5977" evidence="1">
    <location>
        <begin position="1848"/>
        <end position="1912"/>
    </location>
</feature>
<evidence type="ECO:0000259" key="1">
    <source>
        <dbReference type="Pfam" id="PF19404"/>
    </source>
</evidence>
<dbReference type="InterPro" id="IPR046020">
    <property type="entry name" value="DUF5977"/>
</dbReference>
<feature type="domain" description="DUF5977" evidence="1">
    <location>
        <begin position="1196"/>
        <end position="1261"/>
    </location>
</feature>
<dbReference type="EMBL" id="FOMH01000004">
    <property type="protein sequence ID" value="SFD10612.1"/>
    <property type="molecule type" value="Genomic_DNA"/>
</dbReference>
<name>A0A1I1PLM5_9FLAO</name>
<feature type="domain" description="DUF5977" evidence="1">
    <location>
        <begin position="1978"/>
        <end position="2042"/>
    </location>
</feature>
<protein>
    <recommendedName>
        <fullName evidence="1">DUF5977 domain-containing protein</fullName>
    </recommendedName>
</protein>
<feature type="domain" description="DUF5977" evidence="1">
    <location>
        <begin position="1263"/>
        <end position="1327"/>
    </location>
</feature>
<feature type="domain" description="DUF5977" evidence="1">
    <location>
        <begin position="1393"/>
        <end position="1457"/>
    </location>
</feature>